<evidence type="ECO:0000256" key="3">
    <source>
        <dbReference type="ARBA" id="ARBA00022692"/>
    </source>
</evidence>
<evidence type="ECO:0000256" key="2">
    <source>
        <dbReference type="ARBA" id="ARBA00022614"/>
    </source>
</evidence>
<evidence type="ECO:0000313" key="11">
    <source>
        <dbReference type="Proteomes" id="UP000604825"/>
    </source>
</evidence>
<evidence type="ECO:0000313" key="10">
    <source>
        <dbReference type="EMBL" id="CAD6252462.1"/>
    </source>
</evidence>
<evidence type="ECO:0000256" key="6">
    <source>
        <dbReference type="ARBA" id="ARBA00022989"/>
    </source>
</evidence>
<feature type="transmembrane region" description="Helical" evidence="8">
    <location>
        <begin position="465"/>
        <end position="490"/>
    </location>
</feature>
<dbReference type="EMBL" id="CAJGYO010000009">
    <property type="protein sequence ID" value="CAD6252462.1"/>
    <property type="molecule type" value="Genomic_DNA"/>
</dbReference>
<dbReference type="InterPro" id="IPR032675">
    <property type="entry name" value="LRR_dom_sf"/>
</dbReference>
<comment type="subcellular location">
    <subcellularLocation>
        <location evidence="1">Membrane</location>
        <topology evidence="1">Single-pass membrane protein</topology>
    </subcellularLocation>
</comment>
<reference evidence="10" key="1">
    <citation type="submission" date="2020-10" db="EMBL/GenBank/DDBJ databases">
        <authorList>
            <person name="Han B."/>
            <person name="Lu T."/>
            <person name="Zhao Q."/>
            <person name="Huang X."/>
            <person name="Zhao Y."/>
        </authorList>
    </citation>
    <scope>NUCLEOTIDE SEQUENCE</scope>
</reference>
<evidence type="ECO:0000256" key="4">
    <source>
        <dbReference type="ARBA" id="ARBA00022729"/>
    </source>
</evidence>
<dbReference type="Pfam" id="PF12819">
    <property type="entry name" value="Malectin_like"/>
    <property type="match status" value="1"/>
</dbReference>
<gene>
    <name evidence="10" type="ORF">NCGR_LOCUS36114</name>
</gene>
<comment type="caution">
    <text evidence="10">The sequence shown here is derived from an EMBL/GenBank/DDBJ whole genome shotgun (WGS) entry which is preliminary data.</text>
</comment>
<keyword evidence="6 8" id="KW-1133">Transmembrane helix</keyword>
<protein>
    <recommendedName>
        <fullName evidence="9">Malectin-like domain-containing protein</fullName>
    </recommendedName>
</protein>
<evidence type="ECO:0000256" key="7">
    <source>
        <dbReference type="ARBA" id="ARBA00023136"/>
    </source>
</evidence>
<evidence type="ECO:0000256" key="1">
    <source>
        <dbReference type="ARBA" id="ARBA00004167"/>
    </source>
</evidence>
<dbReference type="PANTHER" id="PTHR45631">
    <property type="entry name" value="OS07G0107800 PROTEIN-RELATED"/>
    <property type="match status" value="1"/>
</dbReference>
<keyword evidence="4" id="KW-0732">Signal</keyword>
<proteinExistence type="predicted"/>
<sequence length="491" mass="53749">MGNLQPDLALRYANVRYFPNVNGARNCYTLRSLKPGGKYYVRAVFGYGNYDRLNSPPTFDLYVGANYWTTVRIVNGSRAYVFDTIAMLSSSSGADYLQVCLVNKGSGNPFISGLDLRPLHPELYPDSSEAQSLVLLSFFRDDTVGFGFNRYHFGIDYQHFRYPDDPYDRIWQRYQNVSTWTVPGSASGVVVKNPPYDTYDVPSAVMLSASTPLNASATMEIVWSSDLSMDVDADTNLLLLLYFAEVEANASRQFDVLLDSNVTLAAAFSPSYLLTTVVRGTARGLGPHSISLVPTSSSNLPPVISAMEIYLVRPRNESATSSADEFNSTVVSCMEYSFILIEERVFFSATAVMSVQKKYSVKKNWEGDPCSPAAFAWDGLNCSYSPPGPQRIIALYLPSSGLIGEIDPSFGQLTLLQNLNLSHNNLSGPIPDFLGRVTSLILLVDNNPYLCVNDTCNSSPSKNKLAQGLGLGLGLGVPVVILVAAVAVFIR</sequence>
<organism evidence="10 11">
    <name type="scientific">Miscanthus lutarioriparius</name>
    <dbReference type="NCBI Taxonomy" id="422564"/>
    <lineage>
        <taxon>Eukaryota</taxon>
        <taxon>Viridiplantae</taxon>
        <taxon>Streptophyta</taxon>
        <taxon>Embryophyta</taxon>
        <taxon>Tracheophyta</taxon>
        <taxon>Spermatophyta</taxon>
        <taxon>Magnoliopsida</taxon>
        <taxon>Liliopsida</taxon>
        <taxon>Poales</taxon>
        <taxon>Poaceae</taxon>
        <taxon>PACMAD clade</taxon>
        <taxon>Panicoideae</taxon>
        <taxon>Andropogonodae</taxon>
        <taxon>Andropogoneae</taxon>
        <taxon>Saccharinae</taxon>
        <taxon>Miscanthus</taxon>
    </lineage>
</organism>
<name>A0A811Q0P0_9POAL</name>
<feature type="domain" description="Malectin-like" evidence="9">
    <location>
        <begin position="10"/>
        <end position="311"/>
    </location>
</feature>
<dbReference type="Proteomes" id="UP000604825">
    <property type="component" value="Unassembled WGS sequence"/>
</dbReference>
<accession>A0A811Q0P0</accession>
<dbReference type="Gene3D" id="3.80.10.10">
    <property type="entry name" value="Ribonuclease Inhibitor"/>
    <property type="match status" value="1"/>
</dbReference>
<dbReference type="PANTHER" id="PTHR45631:SF182">
    <property type="entry name" value="OS05G0246600 PROTEIN"/>
    <property type="match status" value="1"/>
</dbReference>
<evidence type="ECO:0000256" key="8">
    <source>
        <dbReference type="SAM" id="Phobius"/>
    </source>
</evidence>
<dbReference type="OrthoDB" id="2017114at2759"/>
<keyword evidence="11" id="KW-1185">Reference proteome</keyword>
<dbReference type="AlphaFoldDB" id="A0A811Q0P0"/>
<dbReference type="GO" id="GO:0016020">
    <property type="term" value="C:membrane"/>
    <property type="evidence" value="ECO:0007669"/>
    <property type="project" value="UniProtKB-SubCell"/>
</dbReference>
<keyword evidence="7 8" id="KW-0472">Membrane</keyword>
<dbReference type="InterPro" id="IPR024788">
    <property type="entry name" value="Malectin-like_Carb-bd_dom"/>
</dbReference>
<dbReference type="SUPFAM" id="SSF52058">
    <property type="entry name" value="L domain-like"/>
    <property type="match status" value="1"/>
</dbReference>
<evidence type="ECO:0000256" key="5">
    <source>
        <dbReference type="ARBA" id="ARBA00022737"/>
    </source>
</evidence>
<keyword evidence="3 8" id="KW-0812">Transmembrane</keyword>
<keyword evidence="5" id="KW-0677">Repeat</keyword>
<evidence type="ECO:0000259" key="9">
    <source>
        <dbReference type="Pfam" id="PF12819"/>
    </source>
</evidence>
<keyword evidence="2" id="KW-0433">Leucine-rich repeat</keyword>
<dbReference type="FunFam" id="3.80.10.10:FF:000129">
    <property type="entry name" value="Leucine-rich repeat receptor-like kinase"/>
    <property type="match status" value="1"/>
</dbReference>